<organism evidence="3 4">
    <name type="scientific">Mycena chlorophos</name>
    <name type="common">Agaric fungus</name>
    <name type="synonym">Agaricus chlorophos</name>
    <dbReference type="NCBI Taxonomy" id="658473"/>
    <lineage>
        <taxon>Eukaryota</taxon>
        <taxon>Fungi</taxon>
        <taxon>Dikarya</taxon>
        <taxon>Basidiomycota</taxon>
        <taxon>Agaricomycotina</taxon>
        <taxon>Agaricomycetes</taxon>
        <taxon>Agaricomycetidae</taxon>
        <taxon>Agaricales</taxon>
        <taxon>Marasmiineae</taxon>
        <taxon>Mycenaceae</taxon>
        <taxon>Mycena</taxon>
    </lineage>
</organism>
<dbReference type="PANTHER" id="PTHR38790">
    <property type="entry name" value="2EXR DOMAIN-CONTAINING PROTEIN-RELATED"/>
    <property type="match status" value="1"/>
</dbReference>
<dbReference type="EMBL" id="DF839234">
    <property type="protein sequence ID" value="GAT43722.1"/>
    <property type="molecule type" value="Genomic_DNA"/>
</dbReference>
<name>A0ABQ0KYD3_MYCCL</name>
<feature type="domain" description="DUF7730" evidence="2">
    <location>
        <begin position="69"/>
        <end position="263"/>
    </location>
</feature>
<keyword evidence="1" id="KW-0472">Membrane</keyword>
<keyword evidence="1" id="KW-0812">Transmembrane</keyword>
<evidence type="ECO:0000313" key="3">
    <source>
        <dbReference type="EMBL" id="GAT43722.1"/>
    </source>
</evidence>
<proteinExistence type="predicted"/>
<evidence type="ECO:0000259" key="2">
    <source>
        <dbReference type="Pfam" id="PF24864"/>
    </source>
</evidence>
<feature type="transmembrane region" description="Helical" evidence="1">
    <location>
        <begin position="12"/>
        <end position="33"/>
    </location>
</feature>
<keyword evidence="4" id="KW-1185">Reference proteome</keyword>
<keyword evidence="1" id="KW-1133">Transmembrane helix</keyword>
<sequence>MAPLLKLALEIAVAMAVAVRLIITSPIILYNILRKLQNDDDPHPHPSRYTRPTRLSTNRIDLAMRPCAAQSDSLFLSLPRELRDCIYEEALGGRRVRMDVAPDHPSRRHRVVSSAAPREEGDIRVDFDEMDPLCISLLRSCRQIYLESHSLVFSHNTFVFNSENVRACIIAGIGDWALPALRSMKRLRRLDFQFNQISWKKDPPIARYDPREVQRSAWGQLVCELYSLEGLRMVFAWNREMVDMRVLDPRWNDLERGLLAQIAAKRRKNL</sequence>
<evidence type="ECO:0000256" key="1">
    <source>
        <dbReference type="SAM" id="Phobius"/>
    </source>
</evidence>
<dbReference type="Pfam" id="PF24864">
    <property type="entry name" value="DUF7730"/>
    <property type="match status" value="1"/>
</dbReference>
<protein>
    <recommendedName>
        <fullName evidence="2">DUF7730 domain-containing protein</fullName>
    </recommendedName>
</protein>
<gene>
    <name evidence="3" type="ORF">MCHLO_01392</name>
</gene>
<dbReference type="Proteomes" id="UP000815677">
    <property type="component" value="Unassembled WGS sequence"/>
</dbReference>
<dbReference type="InterPro" id="IPR056632">
    <property type="entry name" value="DUF7730"/>
</dbReference>
<accession>A0ABQ0KYD3</accession>
<evidence type="ECO:0000313" key="4">
    <source>
        <dbReference type="Proteomes" id="UP000815677"/>
    </source>
</evidence>
<reference evidence="3" key="1">
    <citation type="submission" date="2014-09" db="EMBL/GenBank/DDBJ databases">
        <title>Genome sequence of the luminous mushroom Mycena chlorophos for searching fungal bioluminescence genes.</title>
        <authorList>
            <person name="Tanaka Y."/>
            <person name="Kasuga D."/>
            <person name="Oba Y."/>
            <person name="Hase S."/>
            <person name="Sato K."/>
            <person name="Oba Y."/>
            <person name="Sakakibara Y."/>
        </authorList>
    </citation>
    <scope>NUCLEOTIDE SEQUENCE</scope>
</reference>